<evidence type="ECO:0000313" key="4">
    <source>
        <dbReference type="Proteomes" id="UP000298579"/>
    </source>
</evidence>
<evidence type="ECO:0000313" key="3">
    <source>
        <dbReference type="EMBL" id="QCL82533.1"/>
    </source>
</evidence>
<dbReference type="InterPro" id="IPR025951">
    <property type="entry name" value="GXWXG_dom"/>
</dbReference>
<evidence type="ECO:0000259" key="1">
    <source>
        <dbReference type="Pfam" id="PF14231"/>
    </source>
</evidence>
<dbReference type="Pfam" id="PF14231">
    <property type="entry name" value="GXWXG"/>
    <property type="match status" value="1"/>
</dbReference>
<dbReference type="Pfam" id="PF14232">
    <property type="entry name" value="DUF4334"/>
    <property type="match status" value="1"/>
</dbReference>
<dbReference type="RefSeq" id="WP_080830557.1">
    <property type="nucleotide sequence ID" value="NZ_CP039890.1"/>
</dbReference>
<dbReference type="Gene3D" id="2.40.128.580">
    <property type="entry name" value="GXWXG domain"/>
    <property type="match status" value="1"/>
</dbReference>
<evidence type="ECO:0000259" key="2">
    <source>
        <dbReference type="Pfam" id="PF14232"/>
    </source>
</evidence>
<keyword evidence="3" id="KW-0614">Plasmid</keyword>
<feature type="domain" description="GXWXG" evidence="1">
    <location>
        <begin position="19"/>
        <end position="76"/>
    </location>
</feature>
<sequence>MLDQMLRERNSDTATVLRVFDELDPVSTDFLIGRWKGFVIATDHPMDSLLDTLGWYGKVFKGVEDAHPLIVHSLDGTELFAIDPSRLPLSVNATSVPEAVSEFTKLSRADLRTSFSGGRLRTVRYREKLTGSLLYDARPILDHFAKIDANTILGIMDFKDIPQAGAFVLERDEGNAIPIDL</sequence>
<dbReference type="EMBL" id="CP039899">
    <property type="protein sequence ID" value="QCL82533.1"/>
    <property type="molecule type" value="Genomic_DNA"/>
</dbReference>
<protein>
    <submittedName>
        <fullName evidence="3">DUF4334 domain-containing protein</fullName>
    </submittedName>
</protein>
<feature type="domain" description="DUF4334" evidence="2">
    <location>
        <begin position="118"/>
        <end position="171"/>
    </location>
</feature>
<dbReference type="Proteomes" id="UP000298579">
    <property type="component" value="Plasmid pAtCFBP5877a"/>
</dbReference>
<dbReference type="AlphaFoldDB" id="A0AAE6EHX9"/>
<geneLocation type="plasmid" evidence="4">
    <name>patcfbp5877a</name>
</geneLocation>
<dbReference type="InterPro" id="IPR025568">
    <property type="entry name" value="DUF4334"/>
</dbReference>
<reference evidence="3 4" key="1">
    <citation type="submission" date="2019-04" db="EMBL/GenBank/DDBJ databases">
        <title>Complete genome sequence of Agrobacterium tumefaciens CFBP5877.</title>
        <authorList>
            <person name="Huang Y.-Y."/>
            <person name="Chiang H.-Y."/>
            <person name="Chou L."/>
            <person name="Lai E.-M."/>
            <person name="Kuo C.-H."/>
        </authorList>
    </citation>
    <scope>NUCLEOTIDE SEQUENCE [LARGE SCALE GENOMIC DNA]</scope>
    <source>
        <strain evidence="3 4">CFBP5877</strain>
        <plasmid evidence="4">patcfbp5877a</plasmid>
    </source>
</reference>
<accession>A0AAE6EHX9</accession>
<organism evidence="3 4">
    <name type="scientific">Agrobacterium tumefaciens</name>
    <dbReference type="NCBI Taxonomy" id="358"/>
    <lineage>
        <taxon>Bacteria</taxon>
        <taxon>Pseudomonadati</taxon>
        <taxon>Pseudomonadota</taxon>
        <taxon>Alphaproteobacteria</taxon>
        <taxon>Hyphomicrobiales</taxon>
        <taxon>Rhizobiaceae</taxon>
        <taxon>Rhizobium/Agrobacterium group</taxon>
        <taxon>Agrobacterium</taxon>
        <taxon>Agrobacterium tumefaciens complex</taxon>
    </lineage>
</organism>
<gene>
    <name evidence="3" type="ORF">CFBP5877_25835</name>
</gene>
<proteinExistence type="predicted"/>
<name>A0AAE6EHX9_AGRTU</name>